<dbReference type="SMART" id="SM00345">
    <property type="entry name" value="HTH_GNTR"/>
    <property type="match status" value="1"/>
</dbReference>
<dbReference type="InterPro" id="IPR036388">
    <property type="entry name" value="WH-like_DNA-bd_sf"/>
</dbReference>
<dbReference type="SUPFAM" id="SSF46785">
    <property type="entry name" value="Winged helix' DNA-binding domain"/>
    <property type="match status" value="1"/>
</dbReference>
<dbReference type="PANTHER" id="PTHR38445:SF10">
    <property type="entry name" value="GNTR-FAMILY TRANSCRIPTIONAL REGULATOR"/>
    <property type="match status" value="1"/>
</dbReference>
<keyword evidence="3" id="KW-0804">Transcription</keyword>
<dbReference type="PANTHER" id="PTHR38445">
    <property type="entry name" value="HTH-TYPE TRANSCRIPTIONAL REPRESSOR YTRA"/>
    <property type="match status" value="1"/>
</dbReference>
<dbReference type="InterPro" id="IPR000524">
    <property type="entry name" value="Tscrpt_reg_HTH_GntR"/>
</dbReference>
<dbReference type="OrthoDB" id="362473at2"/>
<dbReference type="InterPro" id="IPR036390">
    <property type="entry name" value="WH_DNA-bd_sf"/>
</dbReference>
<dbReference type="GO" id="GO:0003700">
    <property type="term" value="F:DNA-binding transcription factor activity"/>
    <property type="evidence" value="ECO:0007669"/>
    <property type="project" value="InterPro"/>
</dbReference>
<dbReference type="PROSITE" id="PS50949">
    <property type="entry name" value="HTH_GNTR"/>
    <property type="match status" value="1"/>
</dbReference>
<dbReference type="AlphaFoldDB" id="A0A1T4JXV8"/>
<evidence type="ECO:0000256" key="1">
    <source>
        <dbReference type="ARBA" id="ARBA00023015"/>
    </source>
</evidence>
<proteinExistence type="predicted"/>
<reference evidence="5 6" key="1">
    <citation type="submission" date="2017-02" db="EMBL/GenBank/DDBJ databases">
        <authorList>
            <person name="Peterson S.W."/>
        </authorList>
    </citation>
    <scope>NUCLEOTIDE SEQUENCE [LARGE SCALE GENOMIC DNA]</scope>
    <source>
        <strain evidence="5 6">DSM 22335</strain>
    </source>
</reference>
<evidence type="ECO:0000313" key="5">
    <source>
        <dbReference type="EMBL" id="SJZ34927.1"/>
    </source>
</evidence>
<dbReference type="Proteomes" id="UP000190888">
    <property type="component" value="Unassembled WGS sequence"/>
</dbReference>
<dbReference type="Gene3D" id="1.10.10.10">
    <property type="entry name" value="Winged helix-like DNA-binding domain superfamily/Winged helix DNA-binding domain"/>
    <property type="match status" value="1"/>
</dbReference>
<dbReference type="RefSeq" id="WP_078829635.1">
    <property type="nucleotide sequence ID" value="NZ_FUWH01000001.1"/>
</dbReference>
<gene>
    <name evidence="5" type="ORF">SAMN04488132_101291</name>
</gene>
<keyword evidence="1" id="KW-0805">Transcription regulation</keyword>
<feature type="domain" description="HTH gntR-type" evidence="4">
    <location>
        <begin position="7"/>
        <end position="75"/>
    </location>
</feature>
<dbReference type="Gene3D" id="1.10.287.100">
    <property type="match status" value="1"/>
</dbReference>
<organism evidence="5 6">
    <name type="scientific">Sediminibacterium ginsengisoli</name>
    <dbReference type="NCBI Taxonomy" id="413434"/>
    <lineage>
        <taxon>Bacteria</taxon>
        <taxon>Pseudomonadati</taxon>
        <taxon>Bacteroidota</taxon>
        <taxon>Chitinophagia</taxon>
        <taxon>Chitinophagales</taxon>
        <taxon>Chitinophagaceae</taxon>
        <taxon>Sediminibacterium</taxon>
    </lineage>
</organism>
<dbReference type="STRING" id="413434.SAMN04488132_101291"/>
<sequence>MEFNSQQPIYLQIAEMICERILNNQFAEEERIPSVREMAVQLEVNPNTVMRTFEYLQAQGIITNKRGIGYFVAGDGKQQAHTLLKQEFFNNELLRLFKTLSLLNISFTELQEKFNQYQSDNKL</sequence>
<dbReference type="Pfam" id="PF00392">
    <property type="entry name" value="GntR"/>
    <property type="match status" value="1"/>
</dbReference>
<evidence type="ECO:0000313" key="6">
    <source>
        <dbReference type="Proteomes" id="UP000190888"/>
    </source>
</evidence>
<evidence type="ECO:0000259" key="4">
    <source>
        <dbReference type="PROSITE" id="PS50949"/>
    </source>
</evidence>
<keyword evidence="2 5" id="KW-0238">DNA-binding</keyword>
<accession>A0A1T4JXV8</accession>
<protein>
    <submittedName>
        <fullName evidence="5">DNA-binding transcriptional regulator YhcF, GntR family</fullName>
    </submittedName>
</protein>
<dbReference type="GO" id="GO:0003677">
    <property type="term" value="F:DNA binding"/>
    <property type="evidence" value="ECO:0007669"/>
    <property type="project" value="UniProtKB-KW"/>
</dbReference>
<name>A0A1T4JXV8_9BACT</name>
<keyword evidence="6" id="KW-1185">Reference proteome</keyword>
<evidence type="ECO:0000256" key="2">
    <source>
        <dbReference type="ARBA" id="ARBA00023125"/>
    </source>
</evidence>
<dbReference type="CDD" id="cd07377">
    <property type="entry name" value="WHTH_GntR"/>
    <property type="match status" value="1"/>
</dbReference>
<evidence type="ECO:0000256" key="3">
    <source>
        <dbReference type="ARBA" id="ARBA00023163"/>
    </source>
</evidence>
<dbReference type="EMBL" id="FUWH01000001">
    <property type="protein sequence ID" value="SJZ34927.1"/>
    <property type="molecule type" value="Genomic_DNA"/>
</dbReference>